<sequence>MKTLVKTLLLASALAASTAFAQVKVENAWVRATVPNQQATGAFLNITSDKDARLVGASSSLLPNVEIHEMAMENDVMKMRQVQSIDLPAGKTVELKPGGHHIMFMGLTEQVKEGGAVPLTLEIENSDGSKESIEIQAQVRALASGGKGHGQAHSHGGHGSRDNGAHKR</sequence>
<dbReference type="PANTHER" id="PTHR36302:SF1">
    <property type="entry name" value="COPPER CHAPERONE PCU(A)C"/>
    <property type="match status" value="1"/>
</dbReference>
<dbReference type="Proteomes" id="UP000294692">
    <property type="component" value="Unassembled WGS sequence"/>
</dbReference>
<keyword evidence="4" id="KW-1185">Reference proteome</keyword>
<reference evidence="3 4" key="1">
    <citation type="submission" date="2019-03" db="EMBL/GenBank/DDBJ databases">
        <title>Genomic Encyclopedia of Type Strains, Phase IV (KMG-IV): sequencing the most valuable type-strain genomes for metagenomic binning, comparative biology and taxonomic classification.</title>
        <authorList>
            <person name="Goeker M."/>
        </authorList>
    </citation>
    <scope>NUCLEOTIDE SEQUENCE [LARGE SCALE GENOMIC DNA]</scope>
    <source>
        <strain evidence="3 4">DSM 100048</strain>
    </source>
</reference>
<organism evidence="3 4">
    <name type="scientific">Paracandidimonas soli</name>
    <dbReference type="NCBI Taxonomy" id="1917182"/>
    <lineage>
        <taxon>Bacteria</taxon>
        <taxon>Pseudomonadati</taxon>
        <taxon>Pseudomonadota</taxon>
        <taxon>Betaproteobacteria</taxon>
        <taxon>Burkholderiales</taxon>
        <taxon>Alcaligenaceae</taxon>
        <taxon>Paracandidimonas</taxon>
    </lineage>
</organism>
<feature type="signal peptide" evidence="2">
    <location>
        <begin position="1"/>
        <end position="21"/>
    </location>
</feature>
<dbReference type="OrthoDB" id="9796962at2"/>
<dbReference type="InterPro" id="IPR058248">
    <property type="entry name" value="Lxx211020-like"/>
</dbReference>
<proteinExistence type="predicted"/>
<name>A0A4R3V7Q7_9BURK</name>
<evidence type="ECO:0000256" key="1">
    <source>
        <dbReference type="SAM" id="MobiDB-lite"/>
    </source>
</evidence>
<dbReference type="InterPro" id="IPR007410">
    <property type="entry name" value="LpqE-like"/>
</dbReference>
<accession>A0A4R3V7Q7</accession>
<evidence type="ECO:0000256" key="2">
    <source>
        <dbReference type="SAM" id="SignalP"/>
    </source>
</evidence>
<evidence type="ECO:0008006" key="5">
    <source>
        <dbReference type="Google" id="ProtNLM"/>
    </source>
</evidence>
<feature type="compositionally biased region" description="Basic and acidic residues" evidence="1">
    <location>
        <begin position="159"/>
        <end position="168"/>
    </location>
</feature>
<dbReference type="Gene3D" id="2.60.40.1890">
    <property type="entry name" value="PCu(A)C copper chaperone"/>
    <property type="match status" value="1"/>
</dbReference>
<dbReference type="EMBL" id="SMBX01000005">
    <property type="protein sequence ID" value="TCU98414.1"/>
    <property type="molecule type" value="Genomic_DNA"/>
</dbReference>
<protein>
    <recommendedName>
        <fullName evidence="5">Copper(I)-binding protein</fullName>
    </recommendedName>
</protein>
<keyword evidence="2" id="KW-0732">Signal</keyword>
<dbReference type="RefSeq" id="WP_132477079.1">
    <property type="nucleotide sequence ID" value="NZ_JBHRVM010000001.1"/>
</dbReference>
<dbReference type="PANTHER" id="PTHR36302">
    <property type="entry name" value="BLR7088 PROTEIN"/>
    <property type="match status" value="1"/>
</dbReference>
<dbReference type="SUPFAM" id="SSF110087">
    <property type="entry name" value="DR1885-like metal-binding protein"/>
    <property type="match status" value="1"/>
</dbReference>
<gene>
    <name evidence="3" type="ORF">EV686_105111</name>
</gene>
<feature type="chain" id="PRO_5020745968" description="Copper(I)-binding protein" evidence="2">
    <location>
        <begin position="22"/>
        <end position="168"/>
    </location>
</feature>
<evidence type="ECO:0000313" key="3">
    <source>
        <dbReference type="EMBL" id="TCU98414.1"/>
    </source>
</evidence>
<comment type="caution">
    <text evidence="3">The sequence shown here is derived from an EMBL/GenBank/DDBJ whole genome shotgun (WGS) entry which is preliminary data.</text>
</comment>
<evidence type="ECO:0000313" key="4">
    <source>
        <dbReference type="Proteomes" id="UP000294692"/>
    </source>
</evidence>
<dbReference type="AlphaFoldDB" id="A0A4R3V7Q7"/>
<feature type="region of interest" description="Disordered" evidence="1">
    <location>
        <begin position="142"/>
        <end position="168"/>
    </location>
</feature>
<dbReference type="InterPro" id="IPR036182">
    <property type="entry name" value="PCuAC_sf"/>
</dbReference>
<dbReference type="Pfam" id="PF04314">
    <property type="entry name" value="PCuAC"/>
    <property type="match status" value="1"/>
</dbReference>